<keyword evidence="2" id="KW-1185">Reference proteome</keyword>
<sequence length="65" mass="7204">MESRVWAGPPVAARVAIGTKSTGAKPFSQLGGSTGFTWLLGALMEGYCKDRQKRFWVRKTERCLN</sequence>
<protein>
    <submittedName>
        <fullName evidence="1">Uncharacterized protein</fullName>
    </submittedName>
</protein>
<dbReference type="AlphaFoldDB" id="A0A8J2BH92"/>
<proteinExistence type="predicted"/>
<dbReference type="Proteomes" id="UP000663859">
    <property type="component" value="Unassembled WGS sequence"/>
</dbReference>
<evidence type="ECO:0000313" key="2">
    <source>
        <dbReference type="Proteomes" id="UP000663859"/>
    </source>
</evidence>
<name>A0A8J2BH92_9BACT</name>
<dbReference type="EMBL" id="CAJNOB010000008">
    <property type="protein sequence ID" value="CAF0694309.1"/>
    <property type="molecule type" value="Genomic_DNA"/>
</dbReference>
<accession>A0A8J2BH92</accession>
<evidence type="ECO:0000313" key="1">
    <source>
        <dbReference type="EMBL" id="CAF0694309.1"/>
    </source>
</evidence>
<organism evidence="1 2">
    <name type="scientific">Candidatus Methylacidithermus pantelleriae</name>
    <dbReference type="NCBI Taxonomy" id="2744239"/>
    <lineage>
        <taxon>Bacteria</taxon>
        <taxon>Pseudomonadati</taxon>
        <taxon>Verrucomicrobiota</taxon>
        <taxon>Methylacidiphilae</taxon>
        <taxon>Methylacidiphilales</taxon>
        <taxon>Methylacidiphilaceae</taxon>
        <taxon>Candidatus Methylacidithermus</taxon>
    </lineage>
</organism>
<gene>
    <name evidence="1" type="ORF">MPNT_160010</name>
</gene>
<comment type="caution">
    <text evidence="1">The sequence shown here is derived from an EMBL/GenBank/DDBJ whole genome shotgun (WGS) entry which is preliminary data.</text>
</comment>
<reference evidence="1" key="1">
    <citation type="submission" date="2021-02" db="EMBL/GenBank/DDBJ databases">
        <authorList>
            <person name="Cremers G."/>
            <person name="Picone N."/>
        </authorList>
    </citation>
    <scope>NUCLEOTIDE SEQUENCE</scope>
    <source>
        <strain evidence="1">PQ17</strain>
    </source>
</reference>